<dbReference type="Proteomes" id="UP000823775">
    <property type="component" value="Unassembled WGS sequence"/>
</dbReference>
<organism evidence="1 2">
    <name type="scientific">Datura stramonium</name>
    <name type="common">Jimsonweed</name>
    <name type="synonym">Common thornapple</name>
    <dbReference type="NCBI Taxonomy" id="4076"/>
    <lineage>
        <taxon>Eukaryota</taxon>
        <taxon>Viridiplantae</taxon>
        <taxon>Streptophyta</taxon>
        <taxon>Embryophyta</taxon>
        <taxon>Tracheophyta</taxon>
        <taxon>Spermatophyta</taxon>
        <taxon>Magnoliopsida</taxon>
        <taxon>eudicotyledons</taxon>
        <taxon>Gunneridae</taxon>
        <taxon>Pentapetalae</taxon>
        <taxon>asterids</taxon>
        <taxon>lamiids</taxon>
        <taxon>Solanales</taxon>
        <taxon>Solanaceae</taxon>
        <taxon>Solanoideae</taxon>
        <taxon>Datureae</taxon>
        <taxon>Datura</taxon>
    </lineage>
</organism>
<gene>
    <name evidence="1" type="ORF">HAX54_012585</name>
</gene>
<protein>
    <recommendedName>
        <fullName evidence="3">Secreted protein</fullName>
    </recommendedName>
</protein>
<evidence type="ECO:0000313" key="1">
    <source>
        <dbReference type="EMBL" id="MCE5165845.1"/>
    </source>
</evidence>
<proteinExistence type="predicted"/>
<evidence type="ECO:0008006" key="3">
    <source>
        <dbReference type="Google" id="ProtNLM"/>
    </source>
</evidence>
<dbReference type="EMBL" id="JACEIK010017375">
    <property type="protein sequence ID" value="MCE5165845.1"/>
    <property type="molecule type" value="Genomic_DNA"/>
</dbReference>
<reference evidence="1 2" key="1">
    <citation type="journal article" date="2021" name="BMC Genomics">
        <title>Datura genome reveals duplications of psychoactive alkaloid biosynthetic genes and high mutation rate following tissue culture.</title>
        <authorList>
            <person name="Rajewski A."/>
            <person name="Carter-House D."/>
            <person name="Stajich J."/>
            <person name="Litt A."/>
        </authorList>
    </citation>
    <scope>NUCLEOTIDE SEQUENCE [LARGE SCALE GENOMIC DNA]</scope>
    <source>
        <strain evidence="1">AR-01</strain>
    </source>
</reference>
<name>A0ABS8Y1A5_DATST</name>
<keyword evidence="2" id="KW-1185">Reference proteome</keyword>
<comment type="caution">
    <text evidence="1">The sequence shown here is derived from an EMBL/GenBank/DDBJ whole genome shotgun (WGS) entry which is preliminary data.</text>
</comment>
<evidence type="ECO:0000313" key="2">
    <source>
        <dbReference type="Proteomes" id="UP000823775"/>
    </source>
</evidence>
<sequence length="98" mass="11010">MRIIAKFYLAEVLALAPSASHRVKLLIWFHIAATFGEVIADFTELRLLHAWWLTSTAAVDPSKLINFQECIADLGVVLLTRRACQYLEGCCGQNLQPH</sequence>
<accession>A0ABS8Y1A5</accession>